<organism evidence="6 7">
    <name type="scientific">Serratia fonticola</name>
    <dbReference type="NCBI Taxonomy" id="47917"/>
    <lineage>
        <taxon>Bacteria</taxon>
        <taxon>Pseudomonadati</taxon>
        <taxon>Pseudomonadota</taxon>
        <taxon>Gammaproteobacteria</taxon>
        <taxon>Enterobacterales</taxon>
        <taxon>Yersiniaceae</taxon>
        <taxon>Serratia</taxon>
    </lineage>
</organism>
<dbReference type="InterPro" id="IPR008966">
    <property type="entry name" value="Adhesion_dom_sf"/>
</dbReference>
<evidence type="ECO:0000256" key="2">
    <source>
        <dbReference type="ARBA" id="ARBA00022729"/>
    </source>
</evidence>
<dbReference type="InterPro" id="IPR036937">
    <property type="entry name" value="Adhesion_dom_fimbrial_sf"/>
</dbReference>
<evidence type="ECO:0000256" key="3">
    <source>
        <dbReference type="ARBA" id="ARBA00023263"/>
    </source>
</evidence>
<dbReference type="Proteomes" id="UP000503464">
    <property type="component" value="Chromosome"/>
</dbReference>
<name>A0AAE7EG18_SERFO</name>
<reference evidence="7" key="1">
    <citation type="submission" date="2020-03" db="EMBL/GenBank/DDBJ databases">
        <title>Genome sequences of seven Enterobacteriaceae strains isolated from Canadian wastewater treatment facilities.</title>
        <authorList>
            <person name="Huang H."/>
            <person name="Chmara J.T."/>
            <person name="Duceppe M.-O."/>
        </authorList>
    </citation>
    <scope>NUCLEOTIDE SEQUENCE [LARGE SCALE GENOMIC DNA]</scope>
    <source>
        <strain evidence="7">Biosolid 3</strain>
    </source>
</reference>
<accession>A0AAE7EG18</accession>
<feature type="signal peptide" evidence="4">
    <location>
        <begin position="1"/>
        <end position="36"/>
    </location>
</feature>
<dbReference type="PANTHER" id="PTHR33420">
    <property type="entry name" value="FIMBRIAL SUBUNIT ELFA-RELATED"/>
    <property type="match status" value="1"/>
</dbReference>
<evidence type="ECO:0000313" key="6">
    <source>
        <dbReference type="EMBL" id="QKJ57926.2"/>
    </source>
</evidence>
<evidence type="ECO:0000256" key="1">
    <source>
        <dbReference type="ARBA" id="ARBA00004561"/>
    </source>
</evidence>
<comment type="subcellular location">
    <subcellularLocation>
        <location evidence="1">Fimbrium</location>
    </subcellularLocation>
</comment>
<dbReference type="InterPro" id="IPR000259">
    <property type="entry name" value="Adhesion_dom_fimbrial"/>
</dbReference>
<keyword evidence="3" id="KW-0281">Fimbrium</keyword>
<evidence type="ECO:0000256" key="4">
    <source>
        <dbReference type="SAM" id="SignalP"/>
    </source>
</evidence>
<dbReference type="InterPro" id="IPR050263">
    <property type="entry name" value="Bact_Fimbrial_Adh_Pro"/>
</dbReference>
<sequence>MFIKALMMNKWKSLVHYSAIGGVIALGLGSLPSAQAAIGQCEPAGSTMGYHFTFNQLFDHPDKNTAGKTFYEVNKAENVWQNEGDGYLVNCDCGSETRMKESFIMAVPRGAPLPDGDGSRQFYSLSGSDDFSAAMDVYIAGAVNKYFPVPFPGNGWRGNGFFNRPQDCKGVLYDSGAQGLVHLYFRQAVIGTSTITHSPLLDVYINSDPNVGRGSRPTASVSMSGKITVPQKCELKNPMITVPFGSIMSTDFKDKGQKPSTVQIHEETLYLECTNLSTRAKISLLFEGEVNPHDPTALKTTTTNGSVTSDNDDIAIRIEEKRGGNTQVISPGDKLSMEMNGLGNIDSDSQTTLNIYPISTTGKAPKVGDFEATATITVKME</sequence>
<dbReference type="Gene3D" id="2.60.40.1090">
    <property type="entry name" value="Fimbrial-type adhesion domain"/>
    <property type="match status" value="1"/>
</dbReference>
<dbReference type="EMBL" id="CP054160">
    <property type="protein sequence ID" value="QKJ57926.2"/>
    <property type="molecule type" value="Genomic_DNA"/>
</dbReference>
<evidence type="ECO:0000313" key="7">
    <source>
        <dbReference type="Proteomes" id="UP000503464"/>
    </source>
</evidence>
<dbReference type="SUPFAM" id="SSF49401">
    <property type="entry name" value="Bacterial adhesins"/>
    <property type="match status" value="1"/>
</dbReference>
<keyword evidence="2 4" id="KW-0732">Signal</keyword>
<protein>
    <submittedName>
        <fullName evidence="6">Fimbrial protein</fullName>
    </submittedName>
</protein>
<dbReference type="GO" id="GO:0043709">
    <property type="term" value="P:cell adhesion involved in single-species biofilm formation"/>
    <property type="evidence" value="ECO:0007669"/>
    <property type="project" value="TreeGrafter"/>
</dbReference>
<dbReference type="RefSeq" id="WP_221035253.1">
    <property type="nucleotide sequence ID" value="NZ_CP054160.3"/>
</dbReference>
<dbReference type="PANTHER" id="PTHR33420:SF31">
    <property type="entry name" value="TYPE 1 FIMBRIN D-MANNOSE SPECIFIC ADHESIN"/>
    <property type="match status" value="1"/>
</dbReference>
<dbReference type="AlphaFoldDB" id="A0AAE7EG18"/>
<evidence type="ECO:0000259" key="5">
    <source>
        <dbReference type="Pfam" id="PF00419"/>
    </source>
</evidence>
<gene>
    <name evidence="6" type="ORF">G9399_05365</name>
</gene>
<dbReference type="Pfam" id="PF00419">
    <property type="entry name" value="Fimbrial"/>
    <property type="match status" value="1"/>
</dbReference>
<proteinExistence type="predicted"/>
<feature type="domain" description="Fimbrial-type adhesion" evidence="5">
    <location>
        <begin position="222"/>
        <end position="379"/>
    </location>
</feature>
<feature type="chain" id="PRO_5042001542" evidence="4">
    <location>
        <begin position="37"/>
        <end position="381"/>
    </location>
</feature>
<dbReference type="GO" id="GO:0009289">
    <property type="term" value="C:pilus"/>
    <property type="evidence" value="ECO:0007669"/>
    <property type="project" value="UniProtKB-SubCell"/>
</dbReference>